<sequence>MAQTLQVLTAPLPTSLLPLPLPREELINDAQWRLLLAFVDTIVPSVSISPQEYDAIKEKLEQIGTDVSTLDAFLAETLSSVPLSGQLLQSALAGLPADSRRGLLRVMSMLSTRPGALVLTGHATPFDQLPVAARTRIVKSWRHNAYVTSLRGISKALTSLALNIWTRTSPTLHAVSGFPSAPTGWRPVANAHDFAFLQFPRDDGPPVELETDVVIVGSGCGAGVCAANLAAVGQRVLVVDKGYHFPNTAFPMAAAAAHTHLFEDGGLVSSDDGSVTVVAGSCWGGGGTVNWSASLQPQGLVRKEWAEERGLSFFQSQGFQDCLDRVCEKMGVANVTEHNHANRVLAEGARKLGLHVKEVPQSGGCDHNDGTCTYGCWKGQKQGPANLWLPEAAKHGARFIEGLKVAKVLFHGRGKGRKAVGVEGQWTSRSADGNWDGPLSERTVRRMVIRAKRVIVSCGSLQSPLLLMRSGIKNKHVGKNLYLHPCNLVGGVFDKDIKPWEGSVISTVVTSFEDVDQKGHGCRLEALSMVPAFAFCFQNWSDGAALKQMVLKYRHMNTFFTLVRERDTGHVYPDPKDGRVRVAYTPSAFDLRAALVGLVGLAKMLYLEEAKEMYVGIPGVRTFVRGEGQPDPEAGVLDPDFQKWLAELEACDLTPPGPIWVSAHQMGTCRMSSRERDGVVDPRGKVWGTEGLFVADASVFPSASGVNPMVTNMAISDYISRGMAADLAAEKMVARL</sequence>
<dbReference type="GO" id="GO:0046577">
    <property type="term" value="F:long-chain-alcohol oxidase activity"/>
    <property type="evidence" value="ECO:0007669"/>
    <property type="project" value="UniProtKB-EC"/>
</dbReference>
<name>A0AAD9MCT0_9PEZI</name>
<keyword evidence="17" id="KW-1185">Reference proteome</keyword>
<evidence type="ECO:0000313" key="17">
    <source>
        <dbReference type="Proteomes" id="UP001217918"/>
    </source>
</evidence>
<evidence type="ECO:0000256" key="10">
    <source>
        <dbReference type="ARBA" id="ARBA00023002"/>
    </source>
</evidence>
<evidence type="ECO:0000256" key="9">
    <source>
        <dbReference type="ARBA" id="ARBA00022989"/>
    </source>
</evidence>
<protein>
    <recommendedName>
        <fullName evidence="5 12">Long-chain-alcohol oxidase</fullName>
        <ecNumber evidence="5 12">1.1.3.20</ecNumber>
    </recommendedName>
</protein>
<dbReference type="EMBL" id="JAQQPM010000005">
    <property type="protein sequence ID" value="KAK2071552.1"/>
    <property type="molecule type" value="Genomic_DNA"/>
</dbReference>
<dbReference type="PANTHER" id="PTHR46056">
    <property type="entry name" value="LONG-CHAIN-ALCOHOL OXIDASE"/>
    <property type="match status" value="1"/>
</dbReference>
<reference evidence="16" key="1">
    <citation type="journal article" date="2023" name="Mol. Plant Microbe Interact.">
        <title>Elucidating the Obligate Nature and Biological Capacity of an Invasive Fungal Corn Pathogen.</title>
        <authorList>
            <person name="MacCready J.S."/>
            <person name="Roggenkamp E.M."/>
            <person name="Gdanetz K."/>
            <person name="Chilvers M.I."/>
        </authorList>
    </citation>
    <scope>NUCLEOTIDE SEQUENCE</scope>
    <source>
        <strain evidence="16">PM02</strain>
    </source>
</reference>
<gene>
    <name evidence="16" type="ORF">P8C59_005966</name>
</gene>
<organism evidence="16 17">
    <name type="scientific">Phyllachora maydis</name>
    <dbReference type="NCBI Taxonomy" id="1825666"/>
    <lineage>
        <taxon>Eukaryota</taxon>
        <taxon>Fungi</taxon>
        <taxon>Dikarya</taxon>
        <taxon>Ascomycota</taxon>
        <taxon>Pezizomycotina</taxon>
        <taxon>Sordariomycetes</taxon>
        <taxon>Sordariomycetidae</taxon>
        <taxon>Phyllachorales</taxon>
        <taxon>Phyllachoraceae</taxon>
        <taxon>Phyllachora</taxon>
    </lineage>
</organism>
<comment type="catalytic activity">
    <reaction evidence="1 12">
        <text>a long-chain primary fatty alcohol + O2 = a long-chain fatty aldehyde + H2O2</text>
        <dbReference type="Rhea" id="RHEA:22756"/>
        <dbReference type="ChEBI" id="CHEBI:15379"/>
        <dbReference type="ChEBI" id="CHEBI:16240"/>
        <dbReference type="ChEBI" id="CHEBI:17176"/>
        <dbReference type="ChEBI" id="CHEBI:77396"/>
        <dbReference type="EC" id="1.1.3.20"/>
    </reaction>
</comment>
<keyword evidence="11" id="KW-0472">Membrane</keyword>
<evidence type="ECO:0000313" key="16">
    <source>
        <dbReference type="EMBL" id="KAK2071552.1"/>
    </source>
</evidence>
<evidence type="ECO:0000256" key="1">
    <source>
        <dbReference type="ARBA" id="ARBA00000920"/>
    </source>
</evidence>
<evidence type="ECO:0000256" key="8">
    <source>
        <dbReference type="ARBA" id="ARBA00022827"/>
    </source>
</evidence>
<evidence type="ECO:0000256" key="12">
    <source>
        <dbReference type="PIRNR" id="PIRNR028937"/>
    </source>
</evidence>
<dbReference type="SUPFAM" id="SSF51905">
    <property type="entry name" value="FAD/NAD(P)-binding domain"/>
    <property type="match status" value="1"/>
</dbReference>
<comment type="similarity">
    <text evidence="4 12">Belongs to the GMC oxidoreductase family.</text>
</comment>
<dbReference type="Gene3D" id="3.50.50.60">
    <property type="entry name" value="FAD/NAD(P)-binding domain"/>
    <property type="match status" value="2"/>
</dbReference>
<evidence type="ECO:0000256" key="6">
    <source>
        <dbReference type="ARBA" id="ARBA00022630"/>
    </source>
</evidence>
<comment type="function">
    <text evidence="2">Long-chain fatty alcohol oxidase involved in the omega-oxidation pathway of lipid degradation.</text>
</comment>
<evidence type="ECO:0000256" key="7">
    <source>
        <dbReference type="ARBA" id="ARBA00022692"/>
    </source>
</evidence>
<keyword evidence="10 12" id="KW-0560">Oxidoreductase</keyword>
<accession>A0AAD9MCT0</accession>
<proteinExistence type="inferred from homology"/>
<dbReference type="EC" id="1.1.3.20" evidence="5 12"/>
<dbReference type="InterPro" id="IPR007867">
    <property type="entry name" value="GMC_OxRtase_C"/>
</dbReference>
<dbReference type="PIRSF" id="PIRSF028937">
    <property type="entry name" value="Lg_Ch_AO"/>
    <property type="match status" value="1"/>
</dbReference>
<evidence type="ECO:0000256" key="11">
    <source>
        <dbReference type="ARBA" id="ARBA00023136"/>
    </source>
</evidence>
<evidence type="ECO:0000256" key="13">
    <source>
        <dbReference type="PIRSR" id="PIRSR028937-1"/>
    </source>
</evidence>
<feature type="domain" description="Glucose-methanol-choline oxidoreductase N-terminal" evidence="14">
    <location>
        <begin position="260"/>
        <end position="486"/>
    </location>
</feature>
<dbReference type="Proteomes" id="UP001217918">
    <property type="component" value="Unassembled WGS sequence"/>
</dbReference>
<keyword evidence="9" id="KW-1133">Transmembrane helix</keyword>
<keyword evidence="7" id="KW-0812">Transmembrane</keyword>
<dbReference type="InterPro" id="IPR000172">
    <property type="entry name" value="GMC_OxRdtase_N"/>
</dbReference>
<dbReference type="PANTHER" id="PTHR46056:SF12">
    <property type="entry name" value="LONG-CHAIN-ALCOHOL OXIDASE"/>
    <property type="match status" value="1"/>
</dbReference>
<feature type="domain" description="Glucose-methanol-choline oxidoreductase C-terminal" evidence="15">
    <location>
        <begin position="579"/>
        <end position="715"/>
    </location>
</feature>
<dbReference type="AlphaFoldDB" id="A0AAD9MCT0"/>
<evidence type="ECO:0000256" key="5">
    <source>
        <dbReference type="ARBA" id="ARBA00013125"/>
    </source>
</evidence>
<dbReference type="GO" id="GO:0016020">
    <property type="term" value="C:membrane"/>
    <property type="evidence" value="ECO:0007669"/>
    <property type="project" value="UniProtKB-SubCell"/>
</dbReference>
<comment type="subcellular location">
    <subcellularLocation>
        <location evidence="3">Membrane</location>
    </subcellularLocation>
</comment>
<dbReference type="Pfam" id="PF05199">
    <property type="entry name" value="GMC_oxred_C"/>
    <property type="match status" value="1"/>
</dbReference>
<dbReference type="GO" id="GO:0050660">
    <property type="term" value="F:flavin adenine dinucleotide binding"/>
    <property type="evidence" value="ECO:0007669"/>
    <property type="project" value="InterPro"/>
</dbReference>
<keyword evidence="6" id="KW-0285">Flavoprotein</keyword>
<keyword evidence="8" id="KW-0274">FAD</keyword>
<evidence type="ECO:0000256" key="3">
    <source>
        <dbReference type="ARBA" id="ARBA00004370"/>
    </source>
</evidence>
<dbReference type="InterPro" id="IPR012400">
    <property type="entry name" value="Long_Oxdase"/>
</dbReference>
<feature type="active site" description="Proton acceptor" evidence="13">
    <location>
        <position position="664"/>
    </location>
</feature>
<evidence type="ECO:0000256" key="2">
    <source>
        <dbReference type="ARBA" id="ARBA00003842"/>
    </source>
</evidence>
<evidence type="ECO:0000259" key="15">
    <source>
        <dbReference type="Pfam" id="PF05199"/>
    </source>
</evidence>
<dbReference type="InterPro" id="IPR036188">
    <property type="entry name" value="FAD/NAD-bd_sf"/>
</dbReference>
<dbReference type="Pfam" id="PF00732">
    <property type="entry name" value="GMC_oxred_N"/>
    <property type="match status" value="1"/>
</dbReference>
<evidence type="ECO:0000259" key="14">
    <source>
        <dbReference type="Pfam" id="PF00732"/>
    </source>
</evidence>
<evidence type="ECO:0000256" key="4">
    <source>
        <dbReference type="ARBA" id="ARBA00010790"/>
    </source>
</evidence>
<comment type="caution">
    <text evidence="16">The sequence shown here is derived from an EMBL/GenBank/DDBJ whole genome shotgun (WGS) entry which is preliminary data.</text>
</comment>